<dbReference type="EMBL" id="WIUZ02000004">
    <property type="protein sequence ID" value="KAF9787866.1"/>
    <property type="molecule type" value="Genomic_DNA"/>
</dbReference>
<feature type="region of interest" description="Disordered" evidence="5">
    <location>
        <begin position="416"/>
        <end position="436"/>
    </location>
</feature>
<gene>
    <name evidence="6" type="ORF">BJ322DRAFT_587410</name>
</gene>
<accession>A0A9P6L8Y2</accession>
<dbReference type="Proteomes" id="UP000736335">
    <property type="component" value="Unassembled WGS sequence"/>
</dbReference>
<dbReference type="PANTHER" id="PTHR15157:SF5">
    <property type="entry name" value="UV RADIATION RESISTANCE-ASSOCIATED GENE PROTEIN"/>
    <property type="match status" value="1"/>
</dbReference>
<organism evidence="6 7">
    <name type="scientific">Thelephora terrestris</name>
    <dbReference type="NCBI Taxonomy" id="56493"/>
    <lineage>
        <taxon>Eukaryota</taxon>
        <taxon>Fungi</taxon>
        <taxon>Dikarya</taxon>
        <taxon>Basidiomycota</taxon>
        <taxon>Agaricomycotina</taxon>
        <taxon>Agaricomycetes</taxon>
        <taxon>Thelephorales</taxon>
        <taxon>Thelephoraceae</taxon>
        <taxon>Thelephora</taxon>
    </lineage>
</organism>
<sequence length="451" mass="49133">MNCGNCERKQRQFYCENCLREHLRDKRARIQLASSERDEHITKASRALEVMRPTTLRRADVVRQQQAVDVVLEGLEQLRKKNEATKERIQTLQRSLSSRRVTLATAKSTFIGATPALNGLPPPPTFLESNISKDSQQLAALSDTITRARVGLIQELVEVFDVVQVGGRPAVGGMKGAKGEWSIGGLILPVPGDVRRYPSQYINAAVTHTIHFINLLSFYLGVKLPFEIQWTGNGLGVGAPMIGASSGADSGGWSKWSKKHPLQLSSDQSGPATSSPIPTNAISTGQDLRSSVSISPESPVDSSILHSKMMSASTTPVMVEHPTTLMEPNYSGDLANDSFTTAFAMLLYNVCYLAYTQSVDIPLSQAGDALSNLWAVCCSSDLGRRSHATTPILPPPTPQTFPLDFPQLLQATTASPTRLRPIKSSKRHGKRRGSTIVEEEEGWDLMNDVAA</sequence>
<feature type="coiled-coil region" evidence="4">
    <location>
        <begin position="68"/>
        <end position="95"/>
    </location>
</feature>
<feature type="region of interest" description="Disordered" evidence="5">
    <location>
        <begin position="252"/>
        <end position="301"/>
    </location>
</feature>
<reference evidence="6" key="2">
    <citation type="submission" date="2020-11" db="EMBL/GenBank/DDBJ databases">
        <authorList>
            <consortium name="DOE Joint Genome Institute"/>
            <person name="Kuo A."/>
            <person name="Miyauchi S."/>
            <person name="Kiss E."/>
            <person name="Drula E."/>
            <person name="Kohler A."/>
            <person name="Sanchez-Garcia M."/>
            <person name="Andreopoulos B."/>
            <person name="Barry K.W."/>
            <person name="Bonito G."/>
            <person name="Buee M."/>
            <person name="Carver A."/>
            <person name="Chen C."/>
            <person name="Cichocki N."/>
            <person name="Clum A."/>
            <person name="Culley D."/>
            <person name="Crous P.W."/>
            <person name="Fauchery L."/>
            <person name="Girlanda M."/>
            <person name="Hayes R."/>
            <person name="Keri Z."/>
            <person name="Labutti K."/>
            <person name="Lipzen A."/>
            <person name="Lombard V."/>
            <person name="Magnuson J."/>
            <person name="Maillard F."/>
            <person name="Morin E."/>
            <person name="Murat C."/>
            <person name="Nolan M."/>
            <person name="Ohm R."/>
            <person name="Pangilinan J."/>
            <person name="Pereira M."/>
            <person name="Perotto S."/>
            <person name="Peter M."/>
            <person name="Riley R."/>
            <person name="Sitrit Y."/>
            <person name="Stielow B."/>
            <person name="Szollosi G."/>
            <person name="Zifcakova L."/>
            <person name="Stursova M."/>
            <person name="Spatafora J.W."/>
            <person name="Tedersoo L."/>
            <person name="Vaario L.-M."/>
            <person name="Yamada A."/>
            <person name="Yan M."/>
            <person name="Wang P."/>
            <person name="Xu J."/>
            <person name="Bruns T."/>
            <person name="Baldrian P."/>
            <person name="Vilgalys R."/>
            <person name="Henrissat B."/>
            <person name="Grigoriev I.V."/>
            <person name="Hibbett D."/>
            <person name="Nagy L.G."/>
            <person name="Martin F.M."/>
        </authorList>
    </citation>
    <scope>NUCLEOTIDE SEQUENCE</scope>
    <source>
        <strain evidence="6">UH-Tt-Lm1</strain>
    </source>
</reference>
<keyword evidence="3 4" id="KW-0175">Coiled coil</keyword>
<evidence type="ECO:0000256" key="2">
    <source>
        <dbReference type="ARBA" id="ARBA00013807"/>
    </source>
</evidence>
<keyword evidence="7" id="KW-1185">Reference proteome</keyword>
<evidence type="ECO:0000256" key="4">
    <source>
        <dbReference type="SAM" id="Coils"/>
    </source>
</evidence>
<evidence type="ECO:0000313" key="7">
    <source>
        <dbReference type="Proteomes" id="UP000736335"/>
    </source>
</evidence>
<evidence type="ECO:0000313" key="6">
    <source>
        <dbReference type="EMBL" id="KAF9787866.1"/>
    </source>
</evidence>
<evidence type="ECO:0000256" key="3">
    <source>
        <dbReference type="ARBA" id="ARBA00023054"/>
    </source>
</evidence>
<comment type="caution">
    <text evidence="6">The sequence shown here is derived from an EMBL/GenBank/DDBJ whole genome shotgun (WGS) entry which is preliminary data.</text>
</comment>
<dbReference type="GO" id="GO:0005768">
    <property type="term" value="C:endosome"/>
    <property type="evidence" value="ECO:0007669"/>
    <property type="project" value="TreeGrafter"/>
</dbReference>
<dbReference type="Pfam" id="PF10186">
    <property type="entry name" value="ATG14"/>
    <property type="match status" value="1"/>
</dbReference>
<feature type="compositionally biased region" description="Polar residues" evidence="5">
    <location>
        <begin position="263"/>
        <end position="301"/>
    </location>
</feature>
<evidence type="ECO:0000256" key="5">
    <source>
        <dbReference type="SAM" id="MobiDB-lite"/>
    </source>
</evidence>
<comment type="similarity">
    <text evidence="1">Belongs to the ATG14 family.</text>
</comment>
<dbReference type="GO" id="GO:0035493">
    <property type="term" value="P:SNARE complex assembly"/>
    <property type="evidence" value="ECO:0007669"/>
    <property type="project" value="TreeGrafter"/>
</dbReference>
<evidence type="ECO:0000256" key="1">
    <source>
        <dbReference type="ARBA" id="ARBA00009574"/>
    </source>
</evidence>
<protein>
    <recommendedName>
        <fullName evidence="2">Autophagy-related protein 14</fullName>
    </recommendedName>
</protein>
<dbReference type="OrthoDB" id="16772at2759"/>
<proteinExistence type="inferred from homology"/>
<name>A0A9P6L8Y2_9AGAM</name>
<dbReference type="AlphaFoldDB" id="A0A9P6L8Y2"/>
<dbReference type="GO" id="GO:0000149">
    <property type="term" value="F:SNARE binding"/>
    <property type="evidence" value="ECO:0007669"/>
    <property type="project" value="TreeGrafter"/>
</dbReference>
<dbReference type="InterPro" id="IPR018791">
    <property type="entry name" value="UV_resistance/autophagy_Atg14"/>
</dbReference>
<dbReference type="GO" id="GO:0000323">
    <property type="term" value="C:lytic vacuole"/>
    <property type="evidence" value="ECO:0007669"/>
    <property type="project" value="TreeGrafter"/>
</dbReference>
<dbReference type="PANTHER" id="PTHR15157">
    <property type="entry name" value="UV RADIATION RESISTANCE-ASSOCIATED GENE PROTEIN"/>
    <property type="match status" value="1"/>
</dbReference>
<dbReference type="GO" id="GO:0032991">
    <property type="term" value="C:protein-containing complex"/>
    <property type="evidence" value="ECO:0007669"/>
    <property type="project" value="UniProtKB-ARBA"/>
</dbReference>
<feature type="compositionally biased region" description="Basic residues" evidence="5">
    <location>
        <begin position="420"/>
        <end position="433"/>
    </location>
</feature>
<reference evidence="6" key="1">
    <citation type="journal article" date="2020" name="Nat. Commun.">
        <title>Large-scale genome sequencing of mycorrhizal fungi provides insights into the early evolution of symbiotic traits.</title>
        <authorList>
            <person name="Miyauchi S."/>
            <person name="Kiss E."/>
            <person name="Kuo A."/>
            <person name="Drula E."/>
            <person name="Kohler A."/>
            <person name="Sanchez-Garcia M."/>
            <person name="Morin E."/>
            <person name="Andreopoulos B."/>
            <person name="Barry K.W."/>
            <person name="Bonito G."/>
            <person name="Buee M."/>
            <person name="Carver A."/>
            <person name="Chen C."/>
            <person name="Cichocki N."/>
            <person name="Clum A."/>
            <person name="Culley D."/>
            <person name="Crous P.W."/>
            <person name="Fauchery L."/>
            <person name="Girlanda M."/>
            <person name="Hayes R.D."/>
            <person name="Keri Z."/>
            <person name="LaButti K."/>
            <person name="Lipzen A."/>
            <person name="Lombard V."/>
            <person name="Magnuson J."/>
            <person name="Maillard F."/>
            <person name="Murat C."/>
            <person name="Nolan M."/>
            <person name="Ohm R.A."/>
            <person name="Pangilinan J."/>
            <person name="Pereira M.F."/>
            <person name="Perotto S."/>
            <person name="Peter M."/>
            <person name="Pfister S."/>
            <person name="Riley R."/>
            <person name="Sitrit Y."/>
            <person name="Stielow J.B."/>
            <person name="Szollosi G."/>
            <person name="Zifcakova L."/>
            <person name="Stursova M."/>
            <person name="Spatafora J.W."/>
            <person name="Tedersoo L."/>
            <person name="Vaario L.M."/>
            <person name="Yamada A."/>
            <person name="Yan M."/>
            <person name="Wang P."/>
            <person name="Xu J."/>
            <person name="Bruns T."/>
            <person name="Baldrian P."/>
            <person name="Vilgalys R."/>
            <person name="Dunand C."/>
            <person name="Henrissat B."/>
            <person name="Grigoriev I.V."/>
            <person name="Hibbett D."/>
            <person name="Nagy L.G."/>
            <person name="Martin F.M."/>
        </authorList>
    </citation>
    <scope>NUCLEOTIDE SEQUENCE</scope>
    <source>
        <strain evidence="6">UH-Tt-Lm1</strain>
    </source>
</reference>